<dbReference type="PANTHER" id="PTHR14859:SF15">
    <property type="entry name" value="ENDONUCLEASE_EXONUCLEASE_PHOSPHATASE DOMAIN-CONTAINING PROTEIN"/>
    <property type="match status" value="1"/>
</dbReference>
<dbReference type="Gene3D" id="3.60.10.10">
    <property type="entry name" value="Endonuclease/exonuclease/phosphatase"/>
    <property type="match status" value="1"/>
</dbReference>
<protein>
    <submittedName>
        <fullName evidence="2">Endonuclease/exonuclease/phosphatase family protein</fullName>
    </submittedName>
</protein>
<feature type="domain" description="Endonuclease/exonuclease/phosphatase" evidence="1">
    <location>
        <begin position="2"/>
        <end position="185"/>
    </location>
</feature>
<keyword evidence="2" id="KW-0255">Endonuclease</keyword>
<dbReference type="Proteomes" id="UP001521150">
    <property type="component" value="Unassembled WGS sequence"/>
</dbReference>
<dbReference type="Pfam" id="PF03372">
    <property type="entry name" value="Exo_endo_phos"/>
    <property type="match status" value="1"/>
</dbReference>
<gene>
    <name evidence="2" type="ORF">LWC34_45180</name>
</gene>
<dbReference type="InterPro" id="IPR051916">
    <property type="entry name" value="GPI-anchor_lipid_remodeler"/>
</dbReference>
<dbReference type="InterPro" id="IPR005135">
    <property type="entry name" value="Endo/exonuclease/phosphatase"/>
</dbReference>
<sequence>MSLVEVDETWGDTSRIEAVAEQCGYTSVFAPIFEYGQEHGPRGGFGNALLSRLPFSIVRQRQLVWPSTVYDGSEPSELRSVTFAKFGSLWVGTTHLPRGDAEARAAALRRLTSITGELDGEWLLCGDFNTPASSWLSSSDSVSVAPRPAVPTYPADEPVEAIDYCVASPGIVLNAKVLDAAGSDHLAVLFEARASDHGD</sequence>
<reference evidence="2 3" key="1">
    <citation type="submission" date="2021-12" db="EMBL/GenBank/DDBJ databases">
        <title>Genome sequence of Kibdelosporangium philippinense ATCC 49844.</title>
        <authorList>
            <person name="Fedorov E.A."/>
            <person name="Omeragic M."/>
            <person name="Shalygina K.F."/>
            <person name="Maclea K.S."/>
        </authorList>
    </citation>
    <scope>NUCLEOTIDE SEQUENCE [LARGE SCALE GENOMIC DNA]</scope>
    <source>
        <strain evidence="2 3">ATCC 49844</strain>
    </source>
</reference>
<dbReference type="PANTHER" id="PTHR14859">
    <property type="entry name" value="CALCOFLUOR WHITE HYPERSENSITIVE PROTEIN PRECURSOR"/>
    <property type="match status" value="1"/>
</dbReference>
<name>A0ABS8ZQB8_9PSEU</name>
<organism evidence="2 3">
    <name type="scientific">Kibdelosporangium philippinense</name>
    <dbReference type="NCBI Taxonomy" id="211113"/>
    <lineage>
        <taxon>Bacteria</taxon>
        <taxon>Bacillati</taxon>
        <taxon>Actinomycetota</taxon>
        <taxon>Actinomycetes</taxon>
        <taxon>Pseudonocardiales</taxon>
        <taxon>Pseudonocardiaceae</taxon>
        <taxon>Kibdelosporangium</taxon>
    </lineage>
</organism>
<comment type="caution">
    <text evidence="2">The sequence shown here is derived from an EMBL/GenBank/DDBJ whole genome shotgun (WGS) entry which is preliminary data.</text>
</comment>
<dbReference type="EMBL" id="JAJVCN010000004">
    <property type="protein sequence ID" value="MCE7009953.1"/>
    <property type="molecule type" value="Genomic_DNA"/>
</dbReference>
<accession>A0ABS8ZQB8</accession>
<proteinExistence type="predicted"/>
<keyword evidence="2" id="KW-0378">Hydrolase</keyword>
<evidence type="ECO:0000259" key="1">
    <source>
        <dbReference type="Pfam" id="PF03372"/>
    </source>
</evidence>
<keyword evidence="3" id="KW-1185">Reference proteome</keyword>
<evidence type="ECO:0000313" key="2">
    <source>
        <dbReference type="EMBL" id="MCE7009953.1"/>
    </source>
</evidence>
<dbReference type="GO" id="GO:0004519">
    <property type="term" value="F:endonuclease activity"/>
    <property type="evidence" value="ECO:0007669"/>
    <property type="project" value="UniProtKB-KW"/>
</dbReference>
<evidence type="ECO:0000313" key="3">
    <source>
        <dbReference type="Proteomes" id="UP001521150"/>
    </source>
</evidence>
<dbReference type="SUPFAM" id="SSF56219">
    <property type="entry name" value="DNase I-like"/>
    <property type="match status" value="1"/>
</dbReference>
<keyword evidence="2" id="KW-0540">Nuclease</keyword>
<dbReference type="InterPro" id="IPR036691">
    <property type="entry name" value="Endo/exonu/phosph_ase_sf"/>
</dbReference>